<dbReference type="AlphaFoldDB" id="C7LVI0"/>
<dbReference type="EMBL" id="CP001629">
    <property type="protein sequence ID" value="ACU89736.1"/>
    <property type="molecule type" value="Genomic_DNA"/>
</dbReference>
<proteinExistence type="predicted"/>
<dbReference type="eggNOG" id="ENOG5033B4G">
    <property type="taxonomic scope" value="Bacteria"/>
</dbReference>
<dbReference type="RefSeq" id="WP_015773827.1">
    <property type="nucleotide sequence ID" value="NC_013173.1"/>
</dbReference>
<protein>
    <submittedName>
        <fullName evidence="1">Uncharacterized protein</fullName>
    </submittedName>
</protein>
<evidence type="ECO:0000313" key="2">
    <source>
        <dbReference type="Proteomes" id="UP000002216"/>
    </source>
</evidence>
<keyword evidence="2" id="KW-1185">Reference proteome</keyword>
<accession>C7LVI0</accession>
<name>C7LVI0_DESBD</name>
<dbReference type="HOGENOM" id="CLU_1459083_0_0_7"/>
<sequence length="185" mass="19849">MTSIENRISVHDAQPLDMGKIKPVAVWEQPEELFENFMSAHEAILESRHSTRPDTSKNPAYAAYATVQVGGQVVAEIDNHGFVTTSNRAGAMLGNLPNSAQGVISGPNLAKARAEYLADLLGGEVVMSSTALTQAAFANVPQPKVELDTKAMLSDPLYQNLQRLKQARARYIEGLAPDAAFGSIA</sequence>
<evidence type="ECO:0000313" key="1">
    <source>
        <dbReference type="EMBL" id="ACU89736.1"/>
    </source>
</evidence>
<dbReference type="Proteomes" id="UP000002216">
    <property type="component" value="Chromosome"/>
</dbReference>
<dbReference type="OrthoDB" id="5454611at2"/>
<dbReference type="KEGG" id="dba:Dbac_1644"/>
<reference evidence="1 2" key="1">
    <citation type="journal article" date="2009" name="Stand. Genomic Sci.">
        <title>Complete genome sequence of Desulfomicrobium baculatum type strain (X).</title>
        <authorList>
            <person name="Copeland A."/>
            <person name="Spring S."/>
            <person name="Goker M."/>
            <person name="Schneider S."/>
            <person name="Lapidus A."/>
            <person name="Del Rio T.G."/>
            <person name="Tice H."/>
            <person name="Cheng J.F."/>
            <person name="Chen F."/>
            <person name="Nolan M."/>
            <person name="Bruce D."/>
            <person name="Goodwin L."/>
            <person name="Pitluck S."/>
            <person name="Ivanova N."/>
            <person name="Mavrommatis K."/>
            <person name="Ovchinnikova G."/>
            <person name="Pati A."/>
            <person name="Chen A."/>
            <person name="Palaniappan K."/>
            <person name="Land M."/>
            <person name="Hauser L."/>
            <person name="Chang Y.J."/>
            <person name="Jeffries C.C."/>
            <person name="Meincke L."/>
            <person name="Sims D."/>
            <person name="Brettin T."/>
            <person name="Detter J.C."/>
            <person name="Han C."/>
            <person name="Chain P."/>
            <person name="Bristow J."/>
            <person name="Eisen J.A."/>
            <person name="Markowitz V."/>
            <person name="Hugenholtz P."/>
            <person name="Kyrpides N.C."/>
            <person name="Klenk H.P."/>
            <person name="Lucas S."/>
        </authorList>
    </citation>
    <scope>NUCLEOTIDE SEQUENCE [LARGE SCALE GENOMIC DNA]</scope>
    <source>
        <strain evidence="2">DSM 4028 / VKM B-1378 / X</strain>
    </source>
</reference>
<organism evidence="1 2">
    <name type="scientific">Desulfomicrobium baculatum (strain DSM 4028 / VKM B-1378 / X)</name>
    <name type="common">Desulfovibrio baculatus</name>
    <dbReference type="NCBI Taxonomy" id="525897"/>
    <lineage>
        <taxon>Bacteria</taxon>
        <taxon>Pseudomonadati</taxon>
        <taxon>Thermodesulfobacteriota</taxon>
        <taxon>Desulfovibrionia</taxon>
        <taxon>Desulfovibrionales</taxon>
        <taxon>Desulfomicrobiaceae</taxon>
        <taxon>Desulfomicrobium</taxon>
    </lineage>
</organism>
<gene>
    <name evidence="1" type="ordered locus">Dbac_1644</name>
</gene>